<proteinExistence type="predicted"/>
<comment type="caution">
    <text evidence="2">The sequence shown here is derived from an EMBL/GenBank/DDBJ whole genome shotgun (WGS) entry which is preliminary data.</text>
</comment>
<dbReference type="InterPro" id="IPR011256">
    <property type="entry name" value="Reg_factor_effector_dom_sf"/>
</dbReference>
<dbReference type="EMBL" id="LRVM01000003">
    <property type="protein sequence ID" value="KXL53231.1"/>
    <property type="molecule type" value="Genomic_DNA"/>
</dbReference>
<accession>A0A136WFE1</accession>
<gene>
    <name evidence="2" type="ORF">CLNEO_12020</name>
</gene>
<dbReference type="AlphaFoldDB" id="A0A136WFE1"/>
<evidence type="ECO:0000313" key="3">
    <source>
        <dbReference type="Proteomes" id="UP000070539"/>
    </source>
</evidence>
<feature type="domain" description="AraC effector-binding" evidence="1">
    <location>
        <begin position="1"/>
        <end position="152"/>
    </location>
</feature>
<dbReference type="PATRIC" id="fig|36847.3.peg.1394"/>
<dbReference type="SMART" id="SM00871">
    <property type="entry name" value="AraC_E_bind"/>
    <property type="match status" value="1"/>
</dbReference>
<dbReference type="InterPro" id="IPR053182">
    <property type="entry name" value="YobU-like_regulator"/>
</dbReference>
<sequence length="155" mass="18035">MDYELVQLNKKRVAGIRIRTDNNDANMSNQIGRAWQRFFGEGIFASISSKKNDKTIGLYTNYENGVSWKYDVMICCEVEDNAIMPAQVEVETIGEGKYAKFVVKGHVQKAVQEFWMKLWAMDLDRKYSCDFEEYQAEGDMENGEIHFYISLNEKK</sequence>
<evidence type="ECO:0000259" key="1">
    <source>
        <dbReference type="SMART" id="SM00871"/>
    </source>
</evidence>
<keyword evidence="3" id="KW-1185">Reference proteome</keyword>
<dbReference type="Pfam" id="PF14526">
    <property type="entry name" value="Cass2"/>
    <property type="match status" value="1"/>
</dbReference>
<organism evidence="2 3">
    <name type="scientific">Anaerotignum neopropionicum</name>
    <dbReference type="NCBI Taxonomy" id="36847"/>
    <lineage>
        <taxon>Bacteria</taxon>
        <taxon>Bacillati</taxon>
        <taxon>Bacillota</taxon>
        <taxon>Clostridia</taxon>
        <taxon>Lachnospirales</taxon>
        <taxon>Anaerotignaceae</taxon>
        <taxon>Anaerotignum</taxon>
    </lineage>
</organism>
<name>A0A136WFE1_9FIRM</name>
<dbReference type="PANTHER" id="PTHR36444:SF2">
    <property type="entry name" value="TRANSCRIPTIONAL REGULATOR PROTEIN YOBU-RELATED"/>
    <property type="match status" value="1"/>
</dbReference>
<dbReference type="Gene3D" id="3.20.80.10">
    <property type="entry name" value="Regulatory factor, effector binding domain"/>
    <property type="match status" value="1"/>
</dbReference>
<dbReference type="PANTHER" id="PTHR36444">
    <property type="entry name" value="TRANSCRIPTIONAL REGULATOR PROTEIN YOBU-RELATED"/>
    <property type="match status" value="1"/>
</dbReference>
<dbReference type="InterPro" id="IPR029441">
    <property type="entry name" value="Cass2"/>
</dbReference>
<protein>
    <submittedName>
        <fullName evidence="2">Bacterial transcription activator, effector binding domain</fullName>
    </submittedName>
</protein>
<evidence type="ECO:0000313" key="2">
    <source>
        <dbReference type="EMBL" id="KXL53231.1"/>
    </source>
</evidence>
<dbReference type="OrthoDB" id="9801008at2"/>
<dbReference type="RefSeq" id="WP_066085999.1">
    <property type="nucleotide sequence ID" value="NZ_LRVM01000003.1"/>
</dbReference>
<dbReference type="STRING" id="36847.CLNEO_12020"/>
<dbReference type="SUPFAM" id="SSF55136">
    <property type="entry name" value="Probable bacterial effector-binding domain"/>
    <property type="match status" value="1"/>
</dbReference>
<dbReference type="Proteomes" id="UP000070539">
    <property type="component" value="Unassembled WGS sequence"/>
</dbReference>
<reference evidence="2 3" key="1">
    <citation type="submission" date="2016-01" db="EMBL/GenBank/DDBJ databases">
        <title>Genome sequence of Clostridium neopropionicum X4, DSM-3847.</title>
        <authorList>
            <person name="Poehlein A."/>
            <person name="Beck M.H."/>
            <person name="Bengelsdorf F.R."/>
            <person name="Daniel R."/>
            <person name="Duerre P."/>
        </authorList>
    </citation>
    <scope>NUCLEOTIDE SEQUENCE [LARGE SCALE GENOMIC DNA]</scope>
    <source>
        <strain evidence="2 3">DSM-3847</strain>
    </source>
</reference>
<dbReference type="InterPro" id="IPR010499">
    <property type="entry name" value="AraC_E-bd"/>
</dbReference>